<comment type="similarity">
    <text evidence="1">Belongs to the saccharopine dehydrogenase family.</text>
</comment>
<dbReference type="AlphaFoldDB" id="A0A5A8CEF2"/>
<dbReference type="GO" id="GO:0009247">
    <property type="term" value="P:glycolipid biosynthetic process"/>
    <property type="evidence" value="ECO:0007669"/>
    <property type="project" value="TreeGrafter"/>
</dbReference>
<organism evidence="4 9">
    <name type="scientific">Cafeteria roenbergensis</name>
    <name type="common">Marine flagellate</name>
    <dbReference type="NCBI Taxonomy" id="33653"/>
    <lineage>
        <taxon>Eukaryota</taxon>
        <taxon>Sar</taxon>
        <taxon>Stramenopiles</taxon>
        <taxon>Bigyra</taxon>
        <taxon>Opalozoa</taxon>
        <taxon>Bicosoecida</taxon>
        <taxon>Cafeteriaceae</taxon>
        <taxon>Cafeteria</taxon>
    </lineage>
</organism>
<proteinExistence type="inferred from homology"/>
<dbReference type="InterPro" id="IPR051276">
    <property type="entry name" value="Saccharopine_DH-like_oxidrdct"/>
</dbReference>
<dbReference type="EMBL" id="VLTN01000027">
    <property type="protein sequence ID" value="KAA0151352.1"/>
    <property type="molecule type" value="Genomic_DNA"/>
</dbReference>
<feature type="domain" description="Saccharopine dehydrogenase NADP binding" evidence="3">
    <location>
        <begin position="9"/>
        <end position="144"/>
    </location>
</feature>
<evidence type="ECO:0000313" key="9">
    <source>
        <dbReference type="Proteomes" id="UP000323011"/>
    </source>
</evidence>
<dbReference type="Proteomes" id="UP000323011">
    <property type="component" value="Unassembled WGS sequence"/>
</dbReference>
<evidence type="ECO:0000259" key="3">
    <source>
        <dbReference type="Pfam" id="PF03435"/>
    </source>
</evidence>
<dbReference type="Proteomes" id="UP000324907">
    <property type="component" value="Unassembled WGS sequence"/>
</dbReference>
<dbReference type="PANTHER" id="PTHR12286:SF5">
    <property type="entry name" value="SACCHAROPINE DEHYDROGENASE-LIKE OXIDOREDUCTASE"/>
    <property type="match status" value="1"/>
</dbReference>
<dbReference type="Proteomes" id="UP000322899">
    <property type="component" value="Unassembled WGS sequence"/>
</dbReference>
<accession>A0A5A8CEF2</accession>
<dbReference type="EMBL" id="VLTO01000055">
    <property type="protein sequence ID" value="KAA0171229.1"/>
    <property type="molecule type" value="Genomic_DNA"/>
</dbReference>
<evidence type="ECO:0000313" key="10">
    <source>
        <dbReference type="Proteomes" id="UP000324907"/>
    </source>
</evidence>
<dbReference type="InterPro" id="IPR005097">
    <property type="entry name" value="Sacchrp_dh_NADP-bd"/>
</dbReference>
<dbReference type="GO" id="GO:0005886">
    <property type="term" value="C:plasma membrane"/>
    <property type="evidence" value="ECO:0007669"/>
    <property type="project" value="TreeGrafter"/>
</dbReference>
<evidence type="ECO:0000313" key="4">
    <source>
        <dbReference type="EMBL" id="KAA0151352.1"/>
    </source>
</evidence>
<dbReference type="EMBL" id="VLTM01000106">
    <property type="protein sequence ID" value="KAA0152481.1"/>
    <property type="molecule type" value="Genomic_DNA"/>
</dbReference>
<dbReference type="OMA" id="GPYQLYG"/>
<reference evidence="8 9" key="1">
    <citation type="submission" date="2019-07" db="EMBL/GenBank/DDBJ databases">
        <title>Genomes of Cafeteria roenbergensis.</title>
        <authorList>
            <person name="Fischer M.G."/>
            <person name="Hackl T."/>
            <person name="Roman M."/>
        </authorList>
    </citation>
    <scope>NUCLEOTIDE SEQUENCE [LARGE SCALE GENOMIC DNA]</scope>
    <source>
        <strain evidence="4 9">BVI</strain>
        <strain evidence="5 11">Cflag</strain>
        <strain evidence="7 8">E4-10P</strain>
        <strain evidence="6 10">RCC970-E3</strain>
    </source>
</reference>
<dbReference type="InterPro" id="IPR036291">
    <property type="entry name" value="NAD(P)-bd_dom_sf"/>
</dbReference>
<dbReference type="EMBL" id="VLTL01000172">
    <property type="protein sequence ID" value="KAA0156882.1"/>
    <property type="molecule type" value="Genomic_DNA"/>
</dbReference>
<evidence type="ECO:0000313" key="8">
    <source>
        <dbReference type="Proteomes" id="UP000322899"/>
    </source>
</evidence>
<sequence length="461" mass="47718">MADKRAWDIVVYGATGFTGRLVSQYLAKHAPSGMRIAIAGRSESKLLALRSTLDTSSDERVSPRTPEDIGVIVADALDEPRIRELARDTRVVIAAAGPFAKYGTPLARAAAHAGTHYADITGEAPWVRTVIDELHDTARSSGALLIPMSGFDSVPADLGAFFTVQQMRKRRGSGVRAIRAYARTRGGGMSGGTIASAVNMMSDAAASKTGADPLCMVPESLGRAADLAVAGGAAAGAPGTGAVMPLADRWWFDWREEVSAYAVPWPMEAVNTRCVRRSAALAAAAGSPWSGAGEPFAYTEWATTSRWQTAATSAIGGVVFRLLLGLPYATSLLAPLLPKPGTGPSDDAMAKASFEYTFVAEPSGRRSAAMPGAPSAGAAASSDSRPLTTKLRGAIDPYLATAVFVSQAALAMAADDAEALPGMVQGGGVLTPATALGDALLRRLQATGQFDFSVEGDETAA</sequence>
<dbReference type="Gene3D" id="3.40.50.720">
    <property type="entry name" value="NAD(P)-binding Rossmann-like Domain"/>
    <property type="match status" value="1"/>
</dbReference>
<name>A0A5A8CEF2_CAFRO</name>
<dbReference type="Proteomes" id="UP000325113">
    <property type="component" value="Unassembled WGS sequence"/>
</dbReference>
<dbReference type="SUPFAM" id="SSF51735">
    <property type="entry name" value="NAD(P)-binding Rossmann-fold domains"/>
    <property type="match status" value="1"/>
</dbReference>
<dbReference type="OrthoDB" id="10268090at2759"/>
<evidence type="ECO:0000313" key="5">
    <source>
        <dbReference type="EMBL" id="KAA0152481.1"/>
    </source>
</evidence>
<feature type="region of interest" description="Disordered" evidence="2">
    <location>
        <begin position="365"/>
        <end position="384"/>
    </location>
</feature>
<gene>
    <name evidence="7" type="ORF">FNF27_06348</name>
    <name evidence="6" type="ORF">FNF28_06585</name>
    <name evidence="4" type="ORF">FNF29_04551</name>
    <name evidence="5" type="ORF">FNF31_06630</name>
</gene>
<keyword evidence="9" id="KW-1185">Reference proteome</keyword>
<comment type="caution">
    <text evidence="4">The sequence shown here is derived from an EMBL/GenBank/DDBJ whole genome shotgun (WGS) entry which is preliminary data.</text>
</comment>
<evidence type="ECO:0000256" key="1">
    <source>
        <dbReference type="ARBA" id="ARBA00038048"/>
    </source>
</evidence>
<evidence type="ECO:0000313" key="11">
    <source>
        <dbReference type="Proteomes" id="UP000325113"/>
    </source>
</evidence>
<evidence type="ECO:0000313" key="7">
    <source>
        <dbReference type="EMBL" id="KAA0171229.1"/>
    </source>
</evidence>
<evidence type="ECO:0000313" key="6">
    <source>
        <dbReference type="EMBL" id="KAA0156882.1"/>
    </source>
</evidence>
<dbReference type="PANTHER" id="PTHR12286">
    <property type="entry name" value="SACCHAROPINE DEHYDROGENASE-LIKE OXIDOREDUCTASE"/>
    <property type="match status" value="1"/>
</dbReference>
<dbReference type="Pfam" id="PF03435">
    <property type="entry name" value="Sacchrp_dh_NADP"/>
    <property type="match status" value="1"/>
</dbReference>
<evidence type="ECO:0000256" key="2">
    <source>
        <dbReference type="SAM" id="MobiDB-lite"/>
    </source>
</evidence>
<protein>
    <recommendedName>
        <fullName evidence="3">Saccharopine dehydrogenase NADP binding domain-containing protein</fullName>
    </recommendedName>
</protein>